<evidence type="ECO:0000256" key="7">
    <source>
        <dbReference type="SAM" id="MobiDB-lite"/>
    </source>
</evidence>
<dbReference type="InterPro" id="IPR023828">
    <property type="entry name" value="Peptidase_S8_Ser-AS"/>
</dbReference>
<dbReference type="RefSeq" id="WP_377421113.1">
    <property type="nucleotide sequence ID" value="NZ_JBHSPR010000010.1"/>
</dbReference>
<dbReference type="InterPro" id="IPR000209">
    <property type="entry name" value="Peptidase_S8/S53_dom"/>
</dbReference>
<name>A0ABW1K5R9_9ACTN</name>
<dbReference type="PROSITE" id="PS00137">
    <property type="entry name" value="SUBTILASE_HIS"/>
    <property type="match status" value="1"/>
</dbReference>
<feature type="signal peptide" evidence="8">
    <location>
        <begin position="1"/>
        <end position="28"/>
    </location>
</feature>
<keyword evidence="4 5" id="KW-0720">Serine protease</keyword>
<dbReference type="Gene3D" id="3.40.50.200">
    <property type="entry name" value="Peptidase S8/S53 domain"/>
    <property type="match status" value="1"/>
</dbReference>
<feature type="chain" id="PRO_5046989991" evidence="8">
    <location>
        <begin position="29"/>
        <end position="1078"/>
    </location>
</feature>
<accession>A0ABW1K5R9</accession>
<dbReference type="InterPro" id="IPR036852">
    <property type="entry name" value="Peptidase_S8/S53_dom_sf"/>
</dbReference>
<comment type="similarity">
    <text evidence="1 5 6">Belongs to the peptidase S8 family.</text>
</comment>
<feature type="active site" description="Charge relay system" evidence="5">
    <location>
        <position position="422"/>
    </location>
</feature>
<evidence type="ECO:0000256" key="5">
    <source>
        <dbReference type="PROSITE-ProRule" id="PRU01240"/>
    </source>
</evidence>
<reference evidence="11" key="1">
    <citation type="journal article" date="2019" name="Int. J. Syst. Evol. Microbiol.">
        <title>The Global Catalogue of Microorganisms (GCM) 10K type strain sequencing project: providing services to taxonomists for standard genome sequencing and annotation.</title>
        <authorList>
            <consortium name="The Broad Institute Genomics Platform"/>
            <consortium name="The Broad Institute Genome Sequencing Center for Infectious Disease"/>
            <person name="Wu L."/>
            <person name="Ma J."/>
        </authorList>
    </citation>
    <scope>NUCLEOTIDE SEQUENCE [LARGE SCALE GENOMIC DNA]</scope>
    <source>
        <strain evidence="11">ZS-35-S2</strain>
    </source>
</reference>
<dbReference type="InterPro" id="IPR015500">
    <property type="entry name" value="Peptidase_S8_subtilisin-rel"/>
</dbReference>
<keyword evidence="8" id="KW-0732">Signal</keyword>
<evidence type="ECO:0000256" key="6">
    <source>
        <dbReference type="RuleBase" id="RU003355"/>
    </source>
</evidence>
<evidence type="ECO:0000313" key="11">
    <source>
        <dbReference type="Proteomes" id="UP001596203"/>
    </source>
</evidence>
<sequence>MRQRRYLAYGAAALIVAAGLVGTTPVGASAEPRPTPSVPAASERESTRVVTLFTGDRVTVHGRSITAMPRSGVHFLRYQREKSDYLVPSDALPLLKADRLDERLFNVTELLGSEFDKLSYLPLLVSDAARVRGLADGPDLAAVDGFATKVPIGDLARTWQTTRTSLTDGKIWLDGVRRSTLDVSVPRVGAPAAWQAGYDGSGVRVAVLDTGIDDSHPDLAGKVVERKNFVPEYEGPADLVGHGTHVSSTIVGSGAASAGRYKGVAPGAALLDGKVCYRLDDGRGVCPDSAVIAGMQWAAESGAKVVNMSLGGTDEPGVDPLEAAVNDLTAEFGTLFVVAAGNANPFAPYRVASPSTADAALSVANWTKTGELNTSSLPGPRVADYAVKPDIAAPGTEIMAARAPAGLPPLPEGQYFSATGTSMASPHVAGAAALLAQAHPDWRADQTKATLMASAEPLDGADVFGQGAGHVQVGRALGQQVTVTPPSLGLGALEWPLTDGPTSRKLTYHNSGTAAVTLDLAVDGTAPAGLLALGASTVTVPAGGAASVDVTVDERIGGEAYGVFSGRLVATADGVSLGTPFSTFREPPAASLNVRTVGRGDTAPITTFIKLRDLASGEEFVTYEPAEHYRVPLNSTWAVTAAVVETDGTVSFLANPRVVADRNQEVPLDAGRARPIDITVPDRKAVPYDAQVALTQTGDGRWWTESVQGDPRTIRTAGLGPRDVPGIGSYLQAVFQGPARDGASAGGADVYQLGWHVPGSFVTGFTRRVRSRDLATVTAEYARNAPEVESTRYNQPLPPEDVWLSGSALPPVQPPVRRTEYYGGNLGWQSTVVEEGTAVPGTVTSWAHPTAAEYRAGRSYRERWNAMPITVTVAQRSPGWAAAVREGDTIRTTFDTYTDAAGHLGLPYGMQNHELTLRQGDTLLGAYDFLYGNWQVGVEAEKYRMRYAFDIPTPLVTRLESEWTFRTSAEQQGELPLTTIGFAPELAIDNSARTGSRLAVPLVVTQQATAGKVRSAEVSVSFDDGRTWQKVPTRKLREGYVATIQHPRQAGHVSLRAYAVDSAGNTVTSTVIRAYAIR</sequence>
<feature type="domain" description="Peptidase S8/S53" evidence="9">
    <location>
        <begin position="200"/>
        <end position="469"/>
    </location>
</feature>
<evidence type="ECO:0000256" key="8">
    <source>
        <dbReference type="SAM" id="SignalP"/>
    </source>
</evidence>
<gene>
    <name evidence="10" type="ORF">ACFP2T_12890</name>
</gene>
<evidence type="ECO:0000256" key="3">
    <source>
        <dbReference type="ARBA" id="ARBA00022801"/>
    </source>
</evidence>
<dbReference type="InterPro" id="IPR022398">
    <property type="entry name" value="Peptidase_S8_His-AS"/>
</dbReference>
<comment type="caution">
    <text evidence="10">The sequence shown here is derived from an EMBL/GenBank/DDBJ whole genome shotgun (WGS) entry which is preliminary data.</text>
</comment>
<proteinExistence type="inferred from homology"/>
<dbReference type="Pfam" id="PF00082">
    <property type="entry name" value="Peptidase_S8"/>
    <property type="match status" value="1"/>
</dbReference>
<feature type="active site" description="Charge relay system" evidence="5">
    <location>
        <position position="242"/>
    </location>
</feature>
<dbReference type="Proteomes" id="UP001596203">
    <property type="component" value="Unassembled WGS sequence"/>
</dbReference>
<dbReference type="InterPro" id="IPR050131">
    <property type="entry name" value="Peptidase_S8_subtilisin-like"/>
</dbReference>
<keyword evidence="3 5" id="KW-0378">Hydrolase</keyword>
<keyword evidence="2 5" id="KW-0645">Protease</keyword>
<evidence type="ECO:0000256" key="2">
    <source>
        <dbReference type="ARBA" id="ARBA00022670"/>
    </source>
</evidence>
<evidence type="ECO:0000313" key="10">
    <source>
        <dbReference type="EMBL" id="MFC6017096.1"/>
    </source>
</evidence>
<dbReference type="EMBL" id="JBHSPR010000010">
    <property type="protein sequence ID" value="MFC6017096.1"/>
    <property type="molecule type" value="Genomic_DNA"/>
</dbReference>
<dbReference type="PANTHER" id="PTHR43806">
    <property type="entry name" value="PEPTIDASE S8"/>
    <property type="match status" value="1"/>
</dbReference>
<dbReference type="SUPFAM" id="SSF52743">
    <property type="entry name" value="Subtilisin-like"/>
    <property type="match status" value="1"/>
</dbReference>
<evidence type="ECO:0000256" key="1">
    <source>
        <dbReference type="ARBA" id="ARBA00011073"/>
    </source>
</evidence>
<feature type="active site" description="Charge relay system" evidence="5">
    <location>
        <position position="209"/>
    </location>
</feature>
<dbReference type="InterPro" id="IPR023827">
    <property type="entry name" value="Peptidase_S8_Asp-AS"/>
</dbReference>
<keyword evidence="11" id="KW-1185">Reference proteome</keyword>
<dbReference type="PANTHER" id="PTHR43806:SF11">
    <property type="entry name" value="CEREVISIN-RELATED"/>
    <property type="match status" value="1"/>
</dbReference>
<protein>
    <submittedName>
        <fullName evidence="10">S8 family serine peptidase</fullName>
    </submittedName>
</protein>
<dbReference type="PRINTS" id="PR00723">
    <property type="entry name" value="SUBTILISIN"/>
</dbReference>
<organism evidence="10 11">
    <name type="scientific">Plantactinospora solaniradicis</name>
    <dbReference type="NCBI Taxonomy" id="1723736"/>
    <lineage>
        <taxon>Bacteria</taxon>
        <taxon>Bacillati</taxon>
        <taxon>Actinomycetota</taxon>
        <taxon>Actinomycetes</taxon>
        <taxon>Micromonosporales</taxon>
        <taxon>Micromonosporaceae</taxon>
        <taxon>Plantactinospora</taxon>
    </lineage>
</organism>
<evidence type="ECO:0000256" key="4">
    <source>
        <dbReference type="ARBA" id="ARBA00022825"/>
    </source>
</evidence>
<dbReference type="PROSITE" id="PS00138">
    <property type="entry name" value="SUBTILASE_SER"/>
    <property type="match status" value="1"/>
</dbReference>
<dbReference type="PROSITE" id="PS51892">
    <property type="entry name" value="SUBTILASE"/>
    <property type="match status" value="1"/>
</dbReference>
<evidence type="ECO:0000259" key="9">
    <source>
        <dbReference type="Pfam" id="PF00082"/>
    </source>
</evidence>
<dbReference type="PROSITE" id="PS00136">
    <property type="entry name" value="SUBTILASE_ASP"/>
    <property type="match status" value="1"/>
</dbReference>
<feature type="region of interest" description="Disordered" evidence="7">
    <location>
        <begin position="25"/>
        <end position="44"/>
    </location>
</feature>